<evidence type="ECO:0000256" key="5">
    <source>
        <dbReference type="ARBA" id="ARBA00023136"/>
    </source>
</evidence>
<sequence length="121" mass="13450">MEKFLKFGLVGLINTLITMIVFNILRVFGVGILVANTIGYICGMANSYLWNNKWVFKANSKDISTIGKFIIVNVITMLINNGILIVLVNNLKLNATIAQALALIITTVINFIGNKIWTFNE</sequence>
<evidence type="ECO:0000256" key="2">
    <source>
        <dbReference type="ARBA" id="ARBA00009399"/>
    </source>
</evidence>
<dbReference type="GO" id="GO:0005886">
    <property type="term" value="C:plasma membrane"/>
    <property type="evidence" value="ECO:0007669"/>
    <property type="project" value="TreeGrafter"/>
</dbReference>
<feature type="transmembrane region" description="Helical" evidence="6">
    <location>
        <begin position="70"/>
        <end position="91"/>
    </location>
</feature>
<keyword evidence="9" id="KW-1185">Reference proteome</keyword>
<gene>
    <name evidence="8" type="ORF">CCH01_25770</name>
</gene>
<keyword evidence="3 6" id="KW-0812">Transmembrane</keyword>
<dbReference type="Pfam" id="PF04138">
    <property type="entry name" value="GtrA_DPMS_TM"/>
    <property type="match status" value="1"/>
</dbReference>
<dbReference type="PANTHER" id="PTHR38459:SF1">
    <property type="entry name" value="PROPHAGE BACTOPRENOL-LINKED GLUCOSE TRANSLOCASE HOMOLOG"/>
    <property type="match status" value="1"/>
</dbReference>
<feature type="transmembrane region" description="Helical" evidence="6">
    <location>
        <begin position="7"/>
        <end position="25"/>
    </location>
</feature>
<dbReference type="GeneID" id="66300572"/>
<dbReference type="STRING" id="1351755.CCH01_25770"/>
<dbReference type="InterPro" id="IPR007267">
    <property type="entry name" value="GtrA_DPMS_TM"/>
</dbReference>
<organism evidence="8 9">
    <name type="scientific">Clostridium chauvoei JF4335</name>
    <dbReference type="NCBI Taxonomy" id="1351755"/>
    <lineage>
        <taxon>Bacteria</taxon>
        <taxon>Bacillati</taxon>
        <taxon>Bacillota</taxon>
        <taxon>Clostridia</taxon>
        <taxon>Eubacteriales</taxon>
        <taxon>Clostridiaceae</taxon>
        <taxon>Clostridium</taxon>
    </lineage>
</organism>
<evidence type="ECO:0000256" key="1">
    <source>
        <dbReference type="ARBA" id="ARBA00004141"/>
    </source>
</evidence>
<reference evidence="9" key="1">
    <citation type="submission" date="2017-03" db="EMBL/GenBank/DDBJ databases">
        <authorList>
            <person name="Falquet L."/>
            <person name="Falquet L."/>
        </authorList>
    </citation>
    <scope>NUCLEOTIDE SEQUENCE [LARGE SCALE GENOMIC DNA]</scope>
</reference>
<dbReference type="InterPro" id="IPR051401">
    <property type="entry name" value="GtrA_CellWall_Glycosyl"/>
</dbReference>
<evidence type="ECO:0000256" key="3">
    <source>
        <dbReference type="ARBA" id="ARBA00022692"/>
    </source>
</evidence>
<comment type="subcellular location">
    <subcellularLocation>
        <location evidence="1">Membrane</location>
        <topology evidence="1">Multi-pass membrane protein</topology>
    </subcellularLocation>
</comment>
<protein>
    <recommendedName>
        <fullName evidence="7">GtrA/DPMS transmembrane domain-containing protein</fullName>
    </recommendedName>
</protein>
<dbReference type="GO" id="GO:0000271">
    <property type="term" value="P:polysaccharide biosynthetic process"/>
    <property type="evidence" value="ECO:0007669"/>
    <property type="project" value="InterPro"/>
</dbReference>
<accession>A0A1U6JRC7</accession>
<evidence type="ECO:0000259" key="7">
    <source>
        <dbReference type="Pfam" id="PF04138"/>
    </source>
</evidence>
<keyword evidence="4 6" id="KW-1133">Transmembrane helix</keyword>
<evidence type="ECO:0000256" key="6">
    <source>
        <dbReference type="SAM" id="Phobius"/>
    </source>
</evidence>
<dbReference type="OrthoDB" id="9812049at2"/>
<feature type="transmembrane region" description="Helical" evidence="6">
    <location>
        <begin position="97"/>
        <end position="117"/>
    </location>
</feature>
<dbReference type="RefSeq" id="WP_079481704.1">
    <property type="nucleotide sequence ID" value="NZ_CBML010000010.1"/>
</dbReference>
<dbReference type="EMBL" id="LT799839">
    <property type="protein sequence ID" value="SLK22856.1"/>
    <property type="molecule type" value="Genomic_DNA"/>
</dbReference>
<comment type="similarity">
    <text evidence="2">Belongs to the GtrA family.</text>
</comment>
<dbReference type="Proteomes" id="UP000190476">
    <property type="component" value="Chromosome I"/>
</dbReference>
<dbReference type="AlphaFoldDB" id="A0A1U6JRC7"/>
<evidence type="ECO:0000313" key="8">
    <source>
        <dbReference type="EMBL" id="SLK22856.1"/>
    </source>
</evidence>
<feature type="domain" description="GtrA/DPMS transmembrane" evidence="7">
    <location>
        <begin position="6"/>
        <end position="119"/>
    </location>
</feature>
<proteinExistence type="inferred from homology"/>
<evidence type="ECO:0000313" key="9">
    <source>
        <dbReference type="Proteomes" id="UP000190476"/>
    </source>
</evidence>
<name>A0A1U6JRC7_9CLOT</name>
<keyword evidence="5 6" id="KW-0472">Membrane</keyword>
<evidence type="ECO:0000256" key="4">
    <source>
        <dbReference type="ARBA" id="ARBA00022989"/>
    </source>
</evidence>
<dbReference type="PANTHER" id="PTHR38459">
    <property type="entry name" value="PROPHAGE BACTOPRENOL-LINKED GLUCOSE TRANSLOCASE HOMOLOG"/>
    <property type="match status" value="1"/>
</dbReference>
<feature type="transmembrane region" description="Helical" evidence="6">
    <location>
        <begin position="31"/>
        <end position="49"/>
    </location>
</feature>